<sequence>MKFIHEGRVITIQSSGDIYSTSEPVLEISHGDNKLFLTSFTFDEIQTVEHGSGEFIATVDHDTHFGLGFVPIKADYRYMALLRNERLRARFLHIPIDYLVHPYRMSLADYFVRAPELSDKAPGTSTSILVISLSLDYMIDDAIPRDEYSDEMLMVDMSQIINDVHLETADYYPKRSQESNALNRVQFGAEMRKIWPSEDNCSRLVRNSHNTLKFAQHFQLVRNSHNTRTTPSACAKLVQNLHNTFKIRTAHAWCKFSSVPPTPL</sequence>
<gene>
    <name evidence="1" type="ORF">CK203_099488</name>
</gene>
<reference evidence="1 2" key="1">
    <citation type="journal article" date="2018" name="PLoS Genet.">
        <title>Population sequencing reveals clonal diversity and ancestral inbreeding in the grapevine cultivar Chardonnay.</title>
        <authorList>
            <person name="Roach M.J."/>
            <person name="Johnson D.L."/>
            <person name="Bohlmann J."/>
            <person name="van Vuuren H.J."/>
            <person name="Jones S.J."/>
            <person name="Pretorius I.S."/>
            <person name="Schmidt S.A."/>
            <person name="Borneman A.R."/>
        </authorList>
    </citation>
    <scope>NUCLEOTIDE SEQUENCE [LARGE SCALE GENOMIC DNA]</scope>
    <source>
        <strain evidence="2">cv. Chardonnay</strain>
        <tissue evidence="1">Leaf</tissue>
    </source>
</reference>
<comment type="caution">
    <text evidence="1">The sequence shown here is derived from an EMBL/GenBank/DDBJ whole genome shotgun (WGS) entry which is preliminary data.</text>
</comment>
<evidence type="ECO:0000313" key="2">
    <source>
        <dbReference type="Proteomes" id="UP000288805"/>
    </source>
</evidence>
<proteinExistence type="predicted"/>
<name>A0A438DV57_VITVI</name>
<organism evidence="1 2">
    <name type="scientific">Vitis vinifera</name>
    <name type="common">Grape</name>
    <dbReference type="NCBI Taxonomy" id="29760"/>
    <lineage>
        <taxon>Eukaryota</taxon>
        <taxon>Viridiplantae</taxon>
        <taxon>Streptophyta</taxon>
        <taxon>Embryophyta</taxon>
        <taxon>Tracheophyta</taxon>
        <taxon>Spermatophyta</taxon>
        <taxon>Magnoliopsida</taxon>
        <taxon>eudicotyledons</taxon>
        <taxon>Gunneridae</taxon>
        <taxon>Pentapetalae</taxon>
        <taxon>rosids</taxon>
        <taxon>Vitales</taxon>
        <taxon>Vitaceae</taxon>
        <taxon>Viteae</taxon>
        <taxon>Vitis</taxon>
    </lineage>
</organism>
<protein>
    <submittedName>
        <fullName evidence="1">Uncharacterized protein</fullName>
    </submittedName>
</protein>
<dbReference type="Proteomes" id="UP000288805">
    <property type="component" value="Unassembled WGS sequence"/>
</dbReference>
<evidence type="ECO:0000313" key="1">
    <source>
        <dbReference type="EMBL" id="RVW39396.1"/>
    </source>
</evidence>
<dbReference type="EMBL" id="QGNW01001484">
    <property type="protein sequence ID" value="RVW39396.1"/>
    <property type="molecule type" value="Genomic_DNA"/>
</dbReference>
<dbReference type="AlphaFoldDB" id="A0A438DV57"/>
<accession>A0A438DV57</accession>